<dbReference type="PROSITE" id="PS50109">
    <property type="entry name" value="HIS_KIN"/>
    <property type="match status" value="1"/>
</dbReference>
<keyword evidence="5" id="KW-0597">Phosphoprotein</keyword>
<keyword evidence="11" id="KW-0472">Membrane</keyword>
<evidence type="ECO:0000313" key="15">
    <source>
        <dbReference type="Proteomes" id="UP000594468"/>
    </source>
</evidence>
<evidence type="ECO:0000256" key="4">
    <source>
        <dbReference type="ARBA" id="ARBA00022475"/>
    </source>
</evidence>
<dbReference type="InterPro" id="IPR003594">
    <property type="entry name" value="HATPase_dom"/>
</dbReference>
<reference evidence="14 15" key="1">
    <citation type="submission" date="2020-02" db="EMBL/GenBank/DDBJ databases">
        <authorList>
            <person name="Zheng R.K."/>
            <person name="Sun C.M."/>
        </authorList>
    </citation>
    <scope>NUCLEOTIDE SEQUENCE [LARGE SCALE GENOMIC DNA]</scope>
    <source>
        <strain evidence="15">rifampicinis</strain>
    </source>
</reference>
<evidence type="ECO:0000256" key="12">
    <source>
        <dbReference type="SAM" id="MobiDB-lite"/>
    </source>
</evidence>
<dbReference type="Pfam" id="PF02518">
    <property type="entry name" value="HATPase_c"/>
    <property type="match status" value="1"/>
</dbReference>
<dbReference type="AlphaFoldDB" id="A0A7S8E5L6"/>
<accession>A0A7S8E5L6</accession>
<keyword evidence="8 14" id="KW-0418">Kinase</keyword>
<dbReference type="SMART" id="SM00387">
    <property type="entry name" value="HATPase_c"/>
    <property type="match status" value="1"/>
</dbReference>
<feature type="domain" description="Histidine kinase" evidence="13">
    <location>
        <begin position="22"/>
        <end position="238"/>
    </location>
</feature>
<dbReference type="FunFam" id="3.30.565.10:FF:000023">
    <property type="entry name" value="PAS domain-containing sensor histidine kinase"/>
    <property type="match status" value="1"/>
</dbReference>
<dbReference type="PRINTS" id="PR00344">
    <property type="entry name" value="BCTRLSENSOR"/>
</dbReference>
<dbReference type="RefSeq" id="WP_195168871.1">
    <property type="nucleotide sequence ID" value="NZ_CP062983.1"/>
</dbReference>
<dbReference type="InterPro" id="IPR005467">
    <property type="entry name" value="His_kinase_dom"/>
</dbReference>
<evidence type="ECO:0000256" key="9">
    <source>
        <dbReference type="ARBA" id="ARBA00022840"/>
    </source>
</evidence>
<dbReference type="EMBL" id="CP062983">
    <property type="protein sequence ID" value="QPC80796.1"/>
    <property type="molecule type" value="Genomic_DNA"/>
</dbReference>
<evidence type="ECO:0000256" key="6">
    <source>
        <dbReference type="ARBA" id="ARBA00022679"/>
    </source>
</evidence>
<dbReference type="Gene3D" id="1.10.287.130">
    <property type="match status" value="1"/>
</dbReference>
<dbReference type="PANTHER" id="PTHR43547:SF2">
    <property type="entry name" value="HYBRID SIGNAL TRANSDUCTION HISTIDINE KINASE C"/>
    <property type="match status" value="1"/>
</dbReference>
<name>A0A7S8E5L6_9CHLR</name>
<comment type="subcellular location">
    <subcellularLocation>
        <location evidence="2">Cell membrane</location>
    </subcellularLocation>
</comment>
<dbReference type="Proteomes" id="UP000594468">
    <property type="component" value="Chromosome"/>
</dbReference>
<dbReference type="GO" id="GO:0005524">
    <property type="term" value="F:ATP binding"/>
    <property type="evidence" value="ECO:0007669"/>
    <property type="project" value="UniProtKB-KW"/>
</dbReference>
<dbReference type="GO" id="GO:0005886">
    <property type="term" value="C:plasma membrane"/>
    <property type="evidence" value="ECO:0007669"/>
    <property type="project" value="UniProtKB-SubCell"/>
</dbReference>
<evidence type="ECO:0000256" key="7">
    <source>
        <dbReference type="ARBA" id="ARBA00022741"/>
    </source>
</evidence>
<dbReference type="InterPro" id="IPR003661">
    <property type="entry name" value="HisK_dim/P_dom"/>
</dbReference>
<dbReference type="SUPFAM" id="SSF47384">
    <property type="entry name" value="Homodimeric domain of signal transducing histidine kinase"/>
    <property type="match status" value="1"/>
</dbReference>
<proteinExistence type="predicted"/>
<evidence type="ECO:0000256" key="1">
    <source>
        <dbReference type="ARBA" id="ARBA00000085"/>
    </source>
</evidence>
<dbReference type="InterPro" id="IPR036097">
    <property type="entry name" value="HisK_dim/P_sf"/>
</dbReference>
<keyword evidence="10" id="KW-0902">Two-component regulatory system</keyword>
<keyword evidence="7" id="KW-0547">Nucleotide-binding</keyword>
<evidence type="ECO:0000256" key="3">
    <source>
        <dbReference type="ARBA" id="ARBA00012438"/>
    </source>
</evidence>
<evidence type="ECO:0000256" key="11">
    <source>
        <dbReference type="ARBA" id="ARBA00023136"/>
    </source>
</evidence>
<dbReference type="EC" id="2.7.13.3" evidence="3"/>
<evidence type="ECO:0000256" key="2">
    <source>
        <dbReference type="ARBA" id="ARBA00004236"/>
    </source>
</evidence>
<organism evidence="14 15">
    <name type="scientific">Phototrophicus methaneseepsis</name>
    <dbReference type="NCBI Taxonomy" id="2710758"/>
    <lineage>
        <taxon>Bacteria</taxon>
        <taxon>Bacillati</taxon>
        <taxon>Chloroflexota</taxon>
        <taxon>Candidatus Thermofontia</taxon>
        <taxon>Phototrophicales</taxon>
        <taxon>Phototrophicaceae</taxon>
        <taxon>Phototrophicus</taxon>
    </lineage>
</organism>
<feature type="compositionally biased region" description="Polar residues" evidence="12">
    <location>
        <begin position="260"/>
        <end position="269"/>
    </location>
</feature>
<gene>
    <name evidence="14" type="ORF">G4Y79_13870</name>
</gene>
<evidence type="ECO:0000256" key="5">
    <source>
        <dbReference type="ARBA" id="ARBA00022553"/>
    </source>
</evidence>
<comment type="catalytic activity">
    <reaction evidence="1">
        <text>ATP + protein L-histidine = ADP + protein N-phospho-L-histidine.</text>
        <dbReference type="EC" id="2.7.13.3"/>
    </reaction>
</comment>
<feature type="region of interest" description="Disordered" evidence="12">
    <location>
        <begin position="241"/>
        <end position="278"/>
    </location>
</feature>
<dbReference type="InterPro" id="IPR036890">
    <property type="entry name" value="HATPase_C_sf"/>
</dbReference>
<keyword evidence="6" id="KW-0808">Transferase</keyword>
<dbReference type="GO" id="GO:0000155">
    <property type="term" value="F:phosphorelay sensor kinase activity"/>
    <property type="evidence" value="ECO:0007669"/>
    <property type="project" value="InterPro"/>
</dbReference>
<protein>
    <recommendedName>
        <fullName evidence="3">histidine kinase</fullName>
        <ecNumber evidence="3">2.7.13.3</ecNumber>
    </recommendedName>
</protein>
<dbReference type="SUPFAM" id="SSF55874">
    <property type="entry name" value="ATPase domain of HSP90 chaperone/DNA topoisomerase II/histidine kinase"/>
    <property type="match status" value="1"/>
</dbReference>
<sequence length="278" mass="30772">MIQQDPEKDAGDAWDVMEILNIFAHDLKNPLGSVKSFVDLLSNTGDLDERQQHFVDRAMFNVMRMQQMIEELLDYARIDYTDDSGYEACDVQEIINYAVTLLQDVASRRRIEIDHQVETSTGPIWGQPRLLQHVMVNLVSNAVKYNRRGGTITIAARNEGPFVRIDVADTGIGIPPEKLQKVFDRFFRVKSESSQNAEGAGLGLAVVKAIVEKHNGRISVQSDMGLGSTFTVLLPREATLHANTGGDPRESLDAVDDNTQESADLSSGSPDEDADVIL</sequence>
<evidence type="ECO:0000259" key="13">
    <source>
        <dbReference type="PROSITE" id="PS50109"/>
    </source>
</evidence>
<dbReference type="KEGG" id="pmet:G4Y79_13870"/>
<dbReference type="SMART" id="SM00388">
    <property type="entry name" value="HisKA"/>
    <property type="match status" value="1"/>
</dbReference>
<evidence type="ECO:0000313" key="14">
    <source>
        <dbReference type="EMBL" id="QPC80796.1"/>
    </source>
</evidence>
<dbReference type="CDD" id="cd00082">
    <property type="entry name" value="HisKA"/>
    <property type="match status" value="1"/>
</dbReference>
<evidence type="ECO:0000256" key="10">
    <source>
        <dbReference type="ARBA" id="ARBA00023012"/>
    </source>
</evidence>
<dbReference type="Pfam" id="PF00512">
    <property type="entry name" value="HisKA"/>
    <property type="match status" value="1"/>
</dbReference>
<keyword evidence="9" id="KW-0067">ATP-binding</keyword>
<keyword evidence="4" id="KW-1003">Cell membrane</keyword>
<dbReference type="PANTHER" id="PTHR43547">
    <property type="entry name" value="TWO-COMPONENT HISTIDINE KINASE"/>
    <property type="match status" value="1"/>
</dbReference>
<dbReference type="InterPro" id="IPR004358">
    <property type="entry name" value="Sig_transdc_His_kin-like_C"/>
</dbReference>
<evidence type="ECO:0000256" key="8">
    <source>
        <dbReference type="ARBA" id="ARBA00022777"/>
    </source>
</evidence>
<keyword evidence="15" id="KW-1185">Reference proteome</keyword>
<dbReference type="Gene3D" id="3.30.565.10">
    <property type="entry name" value="Histidine kinase-like ATPase, C-terminal domain"/>
    <property type="match status" value="1"/>
</dbReference>